<sequence length="87" mass="10197">MVCSKMQKALRAYGEVLRLIRRLPQDTRGYYAKYARENFVNYRDVDPKDTQAVHELLQRTYAHSLWVLNKYSVDQSVAEKLKGVCEA</sequence>
<protein>
    <submittedName>
        <fullName evidence="4">LYR motif-containing protein At3g19508-like</fullName>
    </submittedName>
</protein>
<dbReference type="InterPro" id="IPR045291">
    <property type="entry name" value="Complex1_LYR_LYRM9"/>
</dbReference>
<name>A0A6P6VFB7_COFAR</name>
<accession>A0A6P6VFB7</accession>
<gene>
    <name evidence="4" type="primary">LOC113722555</name>
</gene>
<evidence type="ECO:0000313" key="3">
    <source>
        <dbReference type="Proteomes" id="UP001652660"/>
    </source>
</evidence>
<keyword evidence="3" id="KW-1185">Reference proteome</keyword>
<evidence type="ECO:0000256" key="1">
    <source>
        <dbReference type="ARBA" id="ARBA00025757"/>
    </source>
</evidence>
<organism evidence="3 4">
    <name type="scientific">Coffea arabica</name>
    <name type="common">Arabian coffee</name>
    <dbReference type="NCBI Taxonomy" id="13443"/>
    <lineage>
        <taxon>Eukaryota</taxon>
        <taxon>Viridiplantae</taxon>
        <taxon>Streptophyta</taxon>
        <taxon>Embryophyta</taxon>
        <taxon>Tracheophyta</taxon>
        <taxon>Spermatophyta</taxon>
        <taxon>Magnoliopsida</taxon>
        <taxon>eudicotyledons</taxon>
        <taxon>Gunneridae</taxon>
        <taxon>Pentapetalae</taxon>
        <taxon>asterids</taxon>
        <taxon>lamiids</taxon>
        <taxon>Gentianales</taxon>
        <taxon>Rubiaceae</taxon>
        <taxon>Ixoroideae</taxon>
        <taxon>Gardenieae complex</taxon>
        <taxon>Bertiereae - Coffeeae clade</taxon>
        <taxon>Coffeeae</taxon>
        <taxon>Coffea</taxon>
    </lineage>
</organism>
<proteinExistence type="inferred from homology"/>
<evidence type="ECO:0000313" key="4">
    <source>
        <dbReference type="RefSeq" id="XP_027101639.1"/>
    </source>
</evidence>
<dbReference type="PANTHER" id="PTHR36758:SF1">
    <property type="entry name" value="OS01G0342800 PROTEIN"/>
    <property type="match status" value="1"/>
</dbReference>
<dbReference type="RefSeq" id="XP_027101639.1">
    <property type="nucleotide sequence ID" value="XM_027245838.2"/>
</dbReference>
<dbReference type="OrthoDB" id="190541at2759"/>
<dbReference type="Proteomes" id="UP001652660">
    <property type="component" value="Chromosome 2c"/>
</dbReference>
<dbReference type="Pfam" id="PF05347">
    <property type="entry name" value="Complex1_LYR"/>
    <property type="match status" value="1"/>
</dbReference>
<dbReference type="GeneID" id="113722555"/>
<evidence type="ECO:0000259" key="2">
    <source>
        <dbReference type="Pfam" id="PF05347"/>
    </source>
</evidence>
<dbReference type="InterPro" id="IPR008011">
    <property type="entry name" value="Complex1_LYR_dom"/>
</dbReference>
<feature type="domain" description="Complex 1 LYR protein" evidence="2">
    <location>
        <begin position="8"/>
        <end position="60"/>
    </location>
</feature>
<dbReference type="CDD" id="cd20269">
    <property type="entry name" value="Complex1_LYR_LYRM9"/>
    <property type="match status" value="1"/>
</dbReference>
<reference evidence="3" key="1">
    <citation type="journal article" date="2025" name="Foods">
        <title>Unveiling the Microbial Signatures of Arabica Coffee Cherries: Insights into Ripeness Specific Diversity, Functional Traits, and Implications for Quality and Safety.</title>
        <authorList>
            <consortium name="RefSeq"/>
            <person name="Tenea G.N."/>
            <person name="Cifuentes V."/>
            <person name="Reyes P."/>
            <person name="Cevallos-Vallejos M."/>
        </authorList>
    </citation>
    <scope>NUCLEOTIDE SEQUENCE [LARGE SCALE GENOMIC DNA]</scope>
</reference>
<comment type="similarity">
    <text evidence="1">Belongs to the complex I LYR family. LYRM9 subfamily.</text>
</comment>
<dbReference type="PANTHER" id="PTHR36758">
    <property type="entry name" value="OS01G0342800 PROTEIN"/>
    <property type="match status" value="1"/>
</dbReference>
<dbReference type="AlphaFoldDB" id="A0A6P6VFB7"/>
<reference evidence="4" key="2">
    <citation type="submission" date="2025-08" db="UniProtKB">
        <authorList>
            <consortium name="RefSeq"/>
        </authorList>
    </citation>
    <scope>IDENTIFICATION</scope>
    <source>
        <tissue evidence="4">Leaves</tissue>
    </source>
</reference>